<evidence type="ECO:0000313" key="2">
    <source>
        <dbReference type="Proteomes" id="UP001139981"/>
    </source>
</evidence>
<name>A0ACC1LXL1_9FUNG</name>
<organism evidence="1 2">
    <name type="scientific">Coemansia aciculifera</name>
    <dbReference type="NCBI Taxonomy" id="417176"/>
    <lineage>
        <taxon>Eukaryota</taxon>
        <taxon>Fungi</taxon>
        <taxon>Fungi incertae sedis</taxon>
        <taxon>Zoopagomycota</taxon>
        <taxon>Kickxellomycotina</taxon>
        <taxon>Kickxellomycetes</taxon>
        <taxon>Kickxellales</taxon>
        <taxon>Kickxellaceae</taxon>
        <taxon>Coemansia</taxon>
    </lineage>
</organism>
<comment type="caution">
    <text evidence="1">The sequence shown here is derived from an EMBL/GenBank/DDBJ whole genome shotgun (WGS) entry which is preliminary data.</text>
</comment>
<feature type="non-terminal residue" evidence="1">
    <location>
        <position position="454"/>
    </location>
</feature>
<proteinExistence type="predicted"/>
<dbReference type="Proteomes" id="UP001139981">
    <property type="component" value="Unassembled WGS sequence"/>
</dbReference>
<dbReference type="EMBL" id="JANBVB010002015">
    <property type="protein sequence ID" value="KAJ2888546.1"/>
    <property type="molecule type" value="Genomic_DNA"/>
</dbReference>
<evidence type="ECO:0000313" key="1">
    <source>
        <dbReference type="EMBL" id="KAJ2888546.1"/>
    </source>
</evidence>
<protein>
    <submittedName>
        <fullName evidence="1">Uncharacterized protein</fullName>
    </submittedName>
</protein>
<sequence length="454" mass="48164">MNLLLPAAAQYMTQQPRRPATPQVQVFYPKPSPPEESTARKANSARRHSYQVPPEGPNLATDMDGMPSRSRQVSGNRRRSTNTGIVEEPDDDNDELEVHDSQLASVWPSSSVRRRSATVARVSNDDVHNRGNSTTNYPPVPPPPHSARVAQSAGSVSQAGGSDLASAGPASKPTVASRASNIIPSITRRLGLGFGFRSNASRIPSGKEGQDTAVTTDEDDRPTPTSPNKPRTTSMHVADNKGARAPIPAELVTDRSAKRDGLAKPAALGRRRISGAKVGGLADAHYSGSVSDSELSSSSESSSISIDTGGESDSNVFGGVDDQPPYRSGGSRIPPSNWRSTGRNSFTLPDNATRSPGTSSTHMDLLMSSPMRTSHSLALQGRSRARLTAGFDDSTDGVPDSSARASMFGSTRQPHVHLRRDSSTEDDELNTHEPDLHFDQSDSGSDAENIAGSV</sequence>
<accession>A0ACC1LXL1</accession>
<reference evidence="1" key="1">
    <citation type="submission" date="2022-07" db="EMBL/GenBank/DDBJ databases">
        <title>Phylogenomic reconstructions and comparative analyses of Kickxellomycotina fungi.</title>
        <authorList>
            <person name="Reynolds N.K."/>
            <person name="Stajich J.E."/>
            <person name="Barry K."/>
            <person name="Grigoriev I.V."/>
            <person name="Crous P."/>
            <person name="Smith M.E."/>
        </authorList>
    </citation>
    <scope>NUCLEOTIDE SEQUENCE</scope>
    <source>
        <strain evidence="1">CBS 190363</strain>
    </source>
</reference>
<keyword evidence="2" id="KW-1185">Reference proteome</keyword>
<gene>
    <name evidence="1" type="ORF">IWW38_004919</name>
</gene>